<evidence type="ECO:0000256" key="3">
    <source>
        <dbReference type="ARBA" id="ARBA00012590"/>
    </source>
</evidence>
<keyword evidence="12" id="KW-1185">Reference proteome</keyword>
<comment type="similarity">
    <text evidence="2">Belongs to the glycosyl hydrolase 10 (cellulase F) family.</text>
</comment>
<keyword evidence="9" id="KW-0624">Polysaccharide degradation</keyword>
<dbReference type="InterPro" id="IPR044846">
    <property type="entry name" value="GH10"/>
</dbReference>
<accession>A0A4Y8L8W7</accession>
<comment type="caution">
    <text evidence="11">The sequence shown here is derived from an EMBL/GenBank/DDBJ whole genome shotgun (WGS) entry which is preliminary data.</text>
</comment>
<dbReference type="PROSITE" id="PS51257">
    <property type="entry name" value="PROKAR_LIPOPROTEIN"/>
    <property type="match status" value="1"/>
</dbReference>
<protein>
    <recommendedName>
        <fullName evidence="3">endo-1,4-beta-xylanase</fullName>
        <ecNumber evidence="3">3.2.1.8</ecNumber>
    </recommendedName>
</protein>
<dbReference type="Proteomes" id="UP000297861">
    <property type="component" value="Unassembled WGS sequence"/>
</dbReference>
<dbReference type="Pfam" id="PF00331">
    <property type="entry name" value="Glyco_hydro_10"/>
    <property type="match status" value="2"/>
</dbReference>
<proteinExistence type="inferred from homology"/>
<evidence type="ECO:0000256" key="1">
    <source>
        <dbReference type="ARBA" id="ARBA00000681"/>
    </source>
</evidence>
<evidence type="ECO:0000259" key="10">
    <source>
        <dbReference type="PROSITE" id="PS51760"/>
    </source>
</evidence>
<dbReference type="OrthoDB" id="1032269at2"/>
<evidence type="ECO:0000256" key="8">
    <source>
        <dbReference type="ARBA" id="ARBA00023295"/>
    </source>
</evidence>
<keyword evidence="7" id="KW-0119">Carbohydrate metabolism</keyword>
<keyword evidence="8" id="KW-0326">Glycosidase</keyword>
<reference evidence="11 12" key="1">
    <citation type="submission" date="2019-03" db="EMBL/GenBank/DDBJ databases">
        <title>San Antonio Military Medical Center submission to MRSN (WRAIR), pending publication.</title>
        <authorList>
            <person name="Blyth D.M."/>
            <person name="Mccarthy S.L."/>
            <person name="Schall S.E."/>
            <person name="Stam J.A."/>
            <person name="Ong A.C."/>
            <person name="Mcgann P.T."/>
        </authorList>
    </citation>
    <scope>NUCLEOTIDE SEQUENCE [LARGE SCALE GENOMIC DNA]</scope>
    <source>
        <strain evidence="11 12">MRSN571793</strain>
    </source>
</reference>
<dbReference type="SUPFAM" id="SSF49785">
    <property type="entry name" value="Galactose-binding domain-like"/>
    <property type="match status" value="2"/>
</dbReference>
<dbReference type="AlphaFoldDB" id="A0A4Y8L8W7"/>
<dbReference type="InterPro" id="IPR001000">
    <property type="entry name" value="GH10_dom"/>
</dbReference>
<dbReference type="PROSITE" id="PS51760">
    <property type="entry name" value="GH10_2"/>
    <property type="match status" value="1"/>
</dbReference>
<evidence type="ECO:0000313" key="11">
    <source>
        <dbReference type="EMBL" id="TFD99023.1"/>
    </source>
</evidence>
<organism evidence="11 12">
    <name type="scientific">Dysgonomonas capnocytophagoides</name>
    <dbReference type="NCBI Taxonomy" id="45254"/>
    <lineage>
        <taxon>Bacteria</taxon>
        <taxon>Pseudomonadati</taxon>
        <taxon>Bacteroidota</taxon>
        <taxon>Bacteroidia</taxon>
        <taxon>Bacteroidales</taxon>
        <taxon>Dysgonomonadaceae</taxon>
        <taxon>Dysgonomonas</taxon>
    </lineage>
</organism>
<sequence>MKQYIKVIPIITLSLLSSCADNELLEFSVEKPASIAEYEYLNTYHVLKDYVDRTANPDFKLGIGVSVGDYNAKGGIYQLINSNFNEMTAGWEMKHGACVSDEGAMDFSTVEKFIATAKSAGTTIYGHTLCWHANQNAKWLNSTIAPSEAGGDPYWEDNVFINSDFEGDDESSYTTGTSLASLSYTANGGGADGTGRAIAVTNSVVRTNDYESQFFFTFPSMHLVEGETYEFSMKYRVDQACSFATQAHYGPQEYKHWDMFGSLSATTSWKTYKKEFTATAEVADAYTFAFNLGATATTYYFDDISLRHYNKGSSGTSWVEQLSGGDFEEDNFDNSFQVNGVGVKGYATGSNGSGRALTVKTPSAQVNDYESQFIFKFSPTMKLGDVYKVSMDVKADKAMTFSTQTQTTPGSYLHWTAFGDISASTEWKTFTYTLTVTDSFVGGGAIAFNLGKNAGTVYIDNLSFQKETPTGGEKTDEEKKEIITNEMERWIKGMMEVTKDYVKVWDVVNEPMDDGNPSQLKTGVGKSDIGADEFYWQDYMGKDYARKAVELARKYGGDGQKLFINDYNLEYSLDKCNGLINMIKYWESDGVTKIDGIGTQMHVSVSLDAAEQARREARVDKMFEALAATGKLIKISELDMGIDDESGNSVKTKDATFEQLKKQSDYYTYIIKSYFKYIPAPQRYGITQWASTDSPDNSSWRPAAPIGLWNSEYYRKPAYGGFADGLSK</sequence>
<name>A0A4Y8L8W7_9BACT</name>
<dbReference type="SUPFAM" id="SSF51445">
    <property type="entry name" value="(Trans)glycosidases"/>
    <property type="match status" value="2"/>
</dbReference>
<dbReference type="Gene3D" id="3.20.20.80">
    <property type="entry name" value="Glycosidases"/>
    <property type="match status" value="2"/>
</dbReference>
<dbReference type="InterPro" id="IPR017853">
    <property type="entry name" value="GH"/>
</dbReference>
<evidence type="ECO:0000256" key="4">
    <source>
        <dbReference type="ARBA" id="ARBA00022651"/>
    </source>
</evidence>
<keyword evidence="4" id="KW-0858">Xylan degradation</keyword>
<evidence type="ECO:0000313" key="12">
    <source>
        <dbReference type="Proteomes" id="UP000297861"/>
    </source>
</evidence>
<keyword evidence="6 11" id="KW-0378">Hydrolase</keyword>
<dbReference type="EMBL" id="SOML01000001">
    <property type="protein sequence ID" value="TFD99023.1"/>
    <property type="molecule type" value="Genomic_DNA"/>
</dbReference>
<evidence type="ECO:0000256" key="5">
    <source>
        <dbReference type="ARBA" id="ARBA00022729"/>
    </source>
</evidence>
<dbReference type="Gene3D" id="2.60.120.260">
    <property type="entry name" value="Galactose-binding domain-like"/>
    <property type="match status" value="1"/>
</dbReference>
<dbReference type="SMART" id="SM00633">
    <property type="entry name" value="Glyco_10"/>
    <property type="match status" value="1"/>
</dbReference>
<feature type="domain" description="GH10" evidence="10">
    <location>
        <begin position="53"/>
        <end position="725"/>
    </location>
</feature>
<dbReference type="GO" id="GO:0031176">
    <property type="term" value="F:endo-1,4-beta-xylanase activity"/>
    <property type="evidence" value="ECO:0007669"/>
    <property type="project" value="UniProtKB-EC"/>
</dbReference>
<dbReference type="GO" id="GO:0045493">
    <property type="term" value="P:xylan catabolic process"/>
    <property type="evidence" value="ECO:0007669"/>
    <property type="project" value="UniProtKB-KW"/>
</dbReference>
<keyword evidence="5" id="KW-0732">Signal</keyword>
<gene>
    <name evidence="11" type="ORF">E2605_02755</name>
</gene>
<comment type="catalytic activity">
    <reaction evidence="1">
        <text>Endohydrolysis of (1-&gt;4)-beta-D-xylosidic linkages in xylans.</text>
        <dbReference type="EC" id="3.2.1.8"/>
    </reaction>
</comment>
<evidence type="ECO:0000256" key="9">
    <source>
        <dbReference type="ARBA" id="ARBA00023326"/>
    </source>
</evidence>
<dbReference type="PANTHER" id="PTHR31490">
    <property type="entry name" value="GLYCOSYL HYDROLASE"/>
    <property type="match status" value="1"/>
</dbReference>
<dbReference type="EC" id="3.2.1.8" evidence="3"/>
<evidence type="ECO:0000256" key="2">
    <source>
        <dbReference type="ARBA" id="ARBA00007495"/>
    </source>
</evidence>
<dbReference type="RefSeq" id="WP_134435412.1">
    <property type="nucleotide sequence ID" value="NZ_SOML01000001.1"/>
</dbReference>
<evidence type="ECO:0000256" key="6">
    <source>
        <dbReference type="ARBA" id="ARBA00022801"/>
    </source>
</evidence>
<dbReference type="STRING" id="1121485.GCA_000426485_00229"/>
<dbReference type="PANTHER" id="PTHR31490:SF88">
    <property type="entry name" value="BETA-XYLANASE"/>
    <property type="match status" value="1"/>
</dbReference>
<evidence type="ECO:0000256" key="7">
    <source>
        <dbReference type="ARBA" id="ARBA00023277"/>
    </source>
</evidence>
<dbReference type="InterPro" id="IPR008979">
    <property type="entry name" value="Galactose-bd-like_sf"/>
</dbReference>